<dbReference type="EMBL" id="AQGW01000014">
    <property type="protein sequence ID" value="MBE0381416.1"/>
    <property type="molecule type" value="Genomic_DNA"/>
</dbReference>
<dbReference type="Pfam" id="PF01580">
    <property type="entry name" value="FtsK_SpoIIIE"/>
    <property type="match status" value="1"/>
</dbReference>
<dbReference type="GO" id="GO:0005886">
    <property type="term" value="C:plasma membrane"/>
    <property type="evidence" value="ECO:0007669"/>
    <property type="project" value="UniProtKB-SubCell"/>
</dbReference>
<keyword evidence="5" id="KW-0132">Cell division</keyword>
<evidence type="ECO:0000256" key="6">
    <source>
        <dbReference type="ARBA" id="ARBA00022692"/>
    </source>
</evidence>
<dbReference type="EMBL" id="LT965928">
    <property type="protein sequence ID" value="SOU41107.1"/>
    <property type="molecule type" value="Genomic_DNA"/>
</dbReference>
<keyword evidence="9 14" id="KW-0067">ATP-binding</keyword>
<evidence type="ECO:0000256" key="5">
    <source>
        <dbReference type="ARBA" id="ARBA00022618"/>
    </source>
</evidence>
<evidence type="ECO:0000256" key="8">
    <source>
        <dbReference type="ARBA" id="ARBA00022829"/>
    </source>
</evidence>
<dbReference type="InterPro" id="IPR027417">
    <property type="entry name" value="P-loop_NTPase"/>
</dbReference>
<comment type="subcellular location">
    <subcellularLocation>
        <location evidence="1">Cell membrane</location>
        <topology evidence="1">Multi-pass membrane protein</topology>
    </subcellularLocation>
</comment>
<dbReference type="RefSeq" id="WP_104642775.1">
    <property type="nucleotide sequence ID" value="NZ_AQGW01000014.1"/>
</dbReference>
<keyword evidence="12 16" id="KW-0472">Membrane</keyword>
<keyword evidence="4" id="KW-1003">Cell membrane</keyword>
<keyword evidence="8" id="KW-0159">Chromosome partition</keyword>
<feature type="region of interest" description="Disordered" evidence="15">
    <location>
        <begin position="226"/>
        <end position="264"/>
    </location>
</feature>
<evidence type="ECO:0000256" key="14">
    <source>
        <dbReference type="PROSITE-ProRule" id="PRU00289"/>
    </source>
</evidence>
<dbReference type="GO" id="GO:0051301">
    <property type="term" value="P:cell division"/>
    <property type="evidence" value="ECO:0007669"/>
    <property type="project" value="UniProtKB-KW"/>
</dbReference>
<evidence type="ECO:0000256" key="15">
    <source>
        <dbReference type="SAM" id="MobiDB-lite"/>
    </source>
</evidence>
<dbReference type="Gene3D" id="3.30.980.40">
    <property type="match status" value="1"/>
</dbReference>
<evidence type="ECO:0000256" key="10">
    <source>
        <dbReference type="ARBA" id="ARBA00022989"/>
    </source>
</evidence>
<dbReference type="GO" id="GO:0007059">
    <property type="term" value="P:chromosome segregation"/>
    <property type="evidence" value="ECO:0007669"/>
    <property type="project" value="UniProtKB-KW"/>
</dbReference>
<dbReference type="InterPro" id="IPR018541">
    <property type="entry name" value="Ftsk_gamma"/>
</dbReference>
<dbReference type="Gene3D" id="1.10.10.10">
    <property type="entry name" value="Winged helix-like DNA-binding domain superfamily/Winged helix DNA-binding domain"/>
    <property type="match status" value="1"/>
</dbReference>
<evidence type="ECO:0000256" key="11">
    <source>
        <dbReference type="ARBA" id="ARBA00023125"/>
    </source>
</evidence>
<name>A0A2K4X9V7_PSEVC</name>
<dbReference type="GO" id="GO:0003677">
    <property type="term" value="F:DNA binding"/>
    <property type="evidence" value="ECO:0007669"/>
    <property type="project" value="UniProtKB-KW"/>
</dbReference>
<dbReference type="PANTHER" id="PTHR22683:SF41">
    <property type="entry name" value="DNA TRANSLOCASE FTSK"/>
    <property type="match status" value="1"/>
</dbReference>
<dbReference type="InterPro" id="IPR025199">
    <property type="entry name" value="FtsK_4TM"/>
</dbReference>
<feature type="transmembrane region" description="Helical" evidence="16">
    <location>
        <begin position="96"/>
        <end position="118"/>
    </location>
</feature>
<comment type="similarity">
    <text evidence="2">Belongs to the FtsK/SpoIIIE/SftA family.</text>
</comment>
<dbReference type="SUPFAM" id="SSF52540">
    <property type="entry name" value="P-loop containing nucleoside triphosphate hydrolases"/>
    <property type="match status" value="1"/>
</dbReference>
<feature type="region of interest" description="Disordered" evidence="15">
    <location>
        <begin position="306"/>
        <end position="332"/>
    </location>
</feature>
<evidence type="ECO:0000256" key="16">
    <source>
        <dbReference type="SAM" id="Phobius"/>
    </source>
</evidence>
<dbReference type="PROSITE" id="PS50901">
    <property type="entry name" value="FTSK"/>
    <property type="match status" value="1"/>
</dbReference>
<evidence type="ECO:0000256" key="12">
    <source>
        <dbReference type="ARBA" id="ARBA00023136"/>
    </source>
</evidence>
<keyword evidence="10 16" id="KW-1133">Transmembrane helix</keyword>
<feature type="binding site" evidence="14">
    <location>
        <begin position="501"/>
        <end position="508"/>
    </location>
    <ligand>
        <name>ATP</name>
        <dbReference type="ChEBI" id="CHEBI:30616"/>
    </ligand>
</feature>
<evidence type="ECO:0000313" key="19">
    <source>
        <dbReference type="EMBL" id="SOU41107.1"/>
    </source>
</evidence>
<dbReference type="InterPro" id="IPR050206">
    <property type="entry name" value="FtsK/SpoIIIE/SftA"/>
</dbReference>
<evidence type="ECO:0000256" key="7">
    <source>
        <dbReference type="ARBA" id="ARBA00022741"/>
    </source>
</evidence>
<dbReference type="Pfam" id="PF09397">
    <property type="entry name" value="FtsK_gamma"/>
    <property type="match status" value="1"/>
</dbReference>
<keyword evidence="7 14" id="KW-0547">Nucleotide-binding</keyword>
<gene>
    <name evidence="19" type="primary">ftsK</name>
    <name evidence="19" type="ORF">PCAR9_A30273</name>
    <name evidence="18" type="ORF">PCARR_a3179</name>
</gene>
<dbReference type="InterPro" id="IPR036390">
    <property type="entry name" value="WH_DNA-bd_sf"/>
</dbReference>
<keyword evidence="11" id="KW-0238">DNA-binding</keyword>
<dbReference type="SMART" id="SM00843">
    <property type="entry name" value="Ftsk_gamma"/>
    <property type="match status" value="1"/>
</dbReference>
<protein>
    <recommendedName>
        <fullName evidence="3">DNA translocase FtsK</fullName>
    </recommendedName>
</protein>
<evidence type="ECO:0000313" key="20">
    <source>
        <dbReference type="Proteomes" id="UP000238288"/>
    </source>
</evidence>
<dbReference type="Proteomes" id="UP000238288">
    <property type="component" value="Chromosome PCAR9a"/>
</dbReference>
<feature type="transmembrane region" description="Helical" evidence="16">
    <location>
        <begin position="124"/>
        <end position="144"/>
    </location>
</feature>
<dbReference type="PANTHER" id="PTHR22683">
    <property type="entry name" value="SPORULATION PROTEIN RELATED"/>
    <property type="match status" value="1"/>
</dbReference>
<evidence type="ECO:0000313" key="21">
    <source>
        <dbReference type="Proteomes" id="UP000615003"/>
    </source>
</evidence>
<feature type="compositionally biased region" description="Pro residues" evidence="15">
    <location>
        <begin position="318"/>
        <end position="332"/>
    </location>
</feature>
<dbReference type="FunFam" id="3.30.980.40:FF:000001">
    <property type="entry name" value="DNA translocase FtsK"/>
    <property type="match status" value="1"/>
</dbReference>
<evidence type="ECO:0000256" key="3">
    <source>
        <dbReference type="ARBA" id="ARBA00020887"/>
    </source>
</evidence>
<dbReference type="Pfam" id="PF17854">
    <property type="entry name" value="FtsK_alpha"/>
    <property type="match status" value="1"/>
</dbReference>
<dbReference type="FunFam" id="3.40.50.300:FF:000209">
    <property type="entry name" value="Cell division protein FtsK"/>
    <property type="match status" value="1"/>
</dbReference>
<evidence type="ECO:0000256" key="4">
    <source>
        <dbReference type="ARBA" id="ARBA00022475"/>
    </source>
</evidence>
<dbReference type="Gene3D" id="3.40.50.300">
    <property type="entry name" value="P-loop containing nucleotide triphosphate hydrolases"/>
    <property type="match status" value="1"/>
</dbReference>
<evidence type="ECO:0000256" key="9">
    <source>
        <dbReference type="ARBA" id="ARBA00022840"/>
    </source>
</evidence>
<feature type="transmembrane region" description="Helical" evidence="16">
    <location>
        <begin position="12"/>
        <end position="31"/>
    </location>
</feature>
<reference evidence="18 21" key="1">
    <citation type="submission" date="2015-06" db="EMBL/GenBank/DDBJ databases">
        <title>Genome sequence of Pseudoalteromonas carrageenovora.</title>
        <authorList>
            <person name="Xie B.-B."/>
            <person name="Rong J.-C."/>
            <person name="Qin Q.-L."/>
            <person name="Zhang Y.-Z."/>
        </authorList>
    </citation>
    <scope>NUCLEOTIDE SEQUENCE [LARGE SCALE GENOMIC DNA]</scope>
    <source>
        <strain evidence="18 21">IAM 12662</strain>
    </source>
</reference>
<sequence length="843" mass="92294">MRLNGVQRLLETGLIISTFAAIFILCALISFDPADAAWSQTSFSEVSNITGAAGAWIADILLLTFGWLAYFVPAAIQLVGYLLFKQPHRILQLDYTTLALRVIGFSLFITSATAISSINFDDIYNFSSGGVVGDVIASAMMPAFNFTGTTILLLCFFFAGLTLLTGVSWVEFVDWLGDLVVRFYRYAKDYAQGWMHRERIAGSAVQADAQFNDESFDEIAFDTNNELNDSPEFEQAPTNNKKQDKQKAITKEQPTFSEPQISDDYSPFDELDDILDQEIGFSAIDDEPMDTEAALNALDQSQVVESEKPVTTVVSPARPMPKPKPAYQPPPTAKEKFEELLDKEPPPGPLPSLDLLDRPDKAKNPISQEELDSVSRLVETKLLDFNVQATVVGVYPGPVVTRFELDLAPGIKVSKITGLSKDLARSLSAISVRVVEVIPGKTYIGIELPNKHREIVRLSEVINAPKFEQNPSPLTMVLGKDIAGQPVCADLGKMPHLLVAGTTGSGKSVGVNVMIVSLLYKSGPDDVRMIMIDPKMLELSVYEGIPHLLCEVVTDMKEAANALRWCVGEMERRYKLMSALGVRNLKGYNQKVLEAKEAGYPILDPLFKDTDGMKEGPDELDKLPSIVVVIDEFADMMMIVGKKVEELIARIAQKARAAGIHLVLATQRPSVDVITGLIKANIPTRMAFQVSSKIDSRTILDQQGAENLLGMGDMLYLPPGTSVPERVHGAFVDDHEVHAVVNDWKARGKPNYVDEILNGDATEDILLPGEASENADEESDPLYDEAVAFVIETGKVSVSSVQRKLRVGYNRAARLVEQMETSGIVSSPGHNGARDVLVPNGAN</sequence>
<dbReference type="InterPro" id="IPR041027">
    <property type="entry name" value="FtsK_alpha"/>
</dbReference>
<dbReference type="Pfam" id="PF13491">
    <property type="entry name" value="FtsK_4TM"/>
    <property type="match status" value="1"/>
</dbReference>
<dbReference type="AlphaFoldDB" id="A0A2K4X9V7"/>
<dbReference type="InterPro" id="IPR036388">
    <property type="entry name" value="WH-like_DNA-bd_sf"/>
</dbReference>
<evidence type="ECO:0000256" key="1">
    <source>
        <dbReference type="ARBA" id="ARBA00004651"/>
    </source>
</evidence>
<dbReference type="Proteomes" id="UP000615003">
    <property type="component" value="Unassembled WGS sequence"/>
</dbReference>
<evidence type="ECO:0000313" key="18">
    <source>
        <dbReference type="EMBL" id="MBE0381416.1"/>
    </source>
</evidence>
<feature type="transmembrane region" description="Helical" evidence="16">
    <location>
        <begin position="51"/>
        <end position="84"/>
    </location>
</feature>
<feature type="transmembrane region" description="Helical" evidence="16">
    <location>
        <begin position="151"/>
        <end position="170"/>
    </location>
</feature>
<dbReference type="CDD" id="cd01127">
    <property type="entry name" value="TrwB_TraG_TraD_VirD4"/>
    <property type="match status" value="1"/>
</dbReference>
<reference evidence="19 20" key="2">
    <citation type="submission" date="2017-11" db="EMBL/GenBank/DDBJ databases">
        <authorList>
            <person name="Han C.G."/>
        </authorList>
    </citation>
    <scope>NUCLEOTIDE SEQUENCE [LARGE SCALE GENOMIC DNA]</scope>
    <source>
        <strain evidence="20">ATCC 43555</strain>
        <strain evidence="19">ATCC43555</strain>
    </source>
</reference>
<feature type="domain" description="FtsK" evidence="17">
    <location>
        <begin position="484"/>
        <end position="697"/>
    </location>
</feature>
<organism evidence="19 20">
    <name type="scientific">Pseudoalteromonas carrageenovora IAM 12662</name>
    <dbReference type="NCBI Taxonomy" id="1314868"/>
    <lineage>
        <taxon>Bacteria</taxon>
        <taxon>Pseudomonadati</taxon>
        <taxon>Pseudomonadota</taxon>
        <taxon>Gammaproteobacteria</taxon>
        <taxon>Alteromonadales</taxon>
        <taxon>Pseudoalteromonadaceae</taxon>
        <taxon>Pseudoalteromonas</taxon>
    </lineage>
</organism>
<dbReference type="GO" id="GO:0005524">
    <property type="term" value="F:ATP binding"/>
    <property type="evidence" value="ECO:0007669"/>
    <property type="project" value="UniProtKB-UniRule"/>
</dbReference>
<dbReference type="SUPFAM" id="SSF46785">
    <property type="entry name" value="Winged helix' DNA-binding domain"/>
    <property type="match status" value="1"/>
</dbReference>
<dbReference type="GeneID" id="93663764"/>
<keyword evidence="21" id="KW-1185">Reference proteome</keyword>
<dbReference type="OrthoDB" id="9807790at2"/>
<keyword evidence="6 16" id="KW-0812">Transmembrane</keyword>
<evidence type="ECO:0000259" key="17">
    <source>
        <dbReference type="PROSITE" id="PS50901"/>
    </source>
</evidence>
<accession>A0A2K4X9V7</accession>
<feature type="compositionally biased region" description="Basic and acidic residues" evidence="15">
    <location>
        <begin position="241"/>
        <end position="250"/>
    </location>
</feature>
<dbReference type="InterPro" id="IPR002543">
    <property type="entry name" value="FtsK_dom"/>
</dbReference>
<evidence type="ECO:0000256" key="2">
    <source>
        <dbReference type="ARBA" id="ARBA00006474"/>
    </source>
</evidence>
<proteinExistence type="inferred from homology"/>
<keyword evidence="13" id="KW-0131">Cell cycle</keyword>
<evidence type="ECO:0000256" key="13">
    <source>
        <dbReference type="ARBA" id="ARBA00023306"/>
    </source>
</evidence>